<evidence type="ECO:0000313" key="5">
    <source>
        <dbReference type="Proteomes" id="UP000297014"/>
    </source>
</evidence>
<feature type="transmembrane region" description="Helical" evidence="1">
    <location>
        <begin position="7"/>
        <end position="27"/>
    </location>
</feature>
<protein>
    <submittedName>
        <fullName evidence="2">Uncharacterized protein</fullName>
    </submittedName>
</protein>
<dbReference type="EMBL" id="ALPT02000019">
    <property type="protein sequence ID" value="KGA97875.1"/>
    <property type="molecule type" value="Genomic_DNA"/>
</dbReference>
<keyword evidence="1" id="KW-0472">Membrane</keyword>
<evidence type="ECO:0000313" key="3">
    <source>
        <dbReference type="EMBL" id="THG91494.1"/>
    </source>
</evidence>
<dbReference type="InterPro" id="IPR020204">
    <property type="entry name" value="Uncharacterised_YxaJ"/>
</dbReference>
<dbReference type="Proteomes" id="UP000297014">
    <property type="component" value="Unassembled WGS sequence"/>
</dbReference>
<feature type="transmembrane region" description="Helical" evidence="1">
    <location>
        <begin position="107"/>
        <end position="126"/>
    </location>
</feature>
<evidence type="ECO:0000313" key="2">
    <source>
        <dbReference type="EMBL" id="KGA97875.1"/>
    </source>
</evidence>
<organism evidence="2 4">
    <name type="scientific">Alkalihalobacillus alcalophilus ATCC 27647 = CGMCC 1.3604</name>
    <dbReference type="NCBI Taxonomy" id="1218173"/>
    <lineage>
        <taxon>Bacteria</taxon>
        <taxon>Bacillati</taxon>
        <taxon>Bacillota</taxon>
        <taxon>Bacilli</taxon>
        <taxon>Bacillales</taxon>
        <taxon>Bacillaceae</taxon>
        <taxon>Alkalihalobacillus</taxon>
    </lineage>
</organism>
<gene>
    <name evidence="3" type="ORF">AJ85_04560</name>
    <name evidence="2" type="ORF">BALCAV_0207515</name>
</gene>
<dbReference type="Pfam" id="PF17369">
    <property type="entry name" value="DUF5391"/>
    <property type="match status" value="1"/>
</dbReference>
<keyword evidence="4" id="KW-1185">Reference proteome</keyword>
<evidence type="ECO:0000313" key="4">
    <source>
        <dbReference type="Proteomes" id="UP000002754"/>
    </source>
</evidence>
<name>A0A094XGI8_ALKAL</name>
<dbReference type="AlphaFoldDB" id="A0A094XGI8"/>
<reference evidence="3 5" key="2">
    <citation type="submission" date="2014-01" db="EMBL/GenBank/DDBJ databases">
        <title>Draft genome sequencing of Bacillus alcalophilus CGMCC 1.3604.</title>
        <authorList>
            <person name="Yang J."/>
            <person name="Diao L."/>
            <person name="Yang S."/>
        </authorList>
    </citation>
    <scope>NUCLEOTIDE SEQUENCE [LARGE SCALE GENOMIC DNA]</scope>
    <source>
        <strain evidence="3 5">CGMCC 1.3604</strain>
    </source>
</reference>
<keyword evidence="1" id="KW-1133">Transmembrane helix</keyword>
<accession>A0A094XGI8</accession>
<keyword evidence="1" id="KW-0812">Transmembrane</keyword>
<comment type="caution">
    <text evidence="2">The sequence shown here is derived from an EMBL/GenBank/DDBJ whole genome shotgun (WGS) entry which is preliminary data.</text>
</comment>
<sequence>MESEKPKISLIIVSLLSAIFLSSTLVVTSLSPLSHTWPHNQFGSFEMWIAIGMIIFFYFAQLIVYAMGIDAMRYVMAFSCGVGLLLSGALLLGAFSSLFLINVEHGFIYTVLVLCIATIITNSIWLKMAFHSQMKRRNNEYYM</sequence>
<feature type="transmembrane region" description="Helical" evidence="1">
    <location>
        <begin position="47"/>
        <end position="67"/>
    </location>
</feature>
<dbReference type="Proteomes" id="UP000002754">
    <property type="component" value="Unassembled WGS sequence"/>
</dbReference>
<feature type="transmembrane region" description="Helical" evidence="1">
    <location>
        <begin position="74"/>
        <end position="101"/>
    </location>
</feature>
<proteinExistence type="predicted"/>
<dbReference type="OrthoDB" id="2939127at2"/>
<reference evidence="2 4" key="1">
    <citation type="journal article" date="2014" name="Genome Announc.">
        <title>Draft Genome Sequence of Bacillus alcalophilus AV1934, a Classic Alkaliphile Isolated from Human Feces in 1934.</title>
        <authorList>
            <person name="Attie O."/>
            <person name="Jayaprakash A."/>
            <person name="Shah H."/>
            <person name="Paulsen I.T."/>
            <person name="Morino M."/>
            <person name="Takahashi Y."/>
            <person name="Narumi I."/>
            <person name="Sachidanandam R."/>
            <person name="Satoh K."/>
            <person name="Ito M."/>
            <person name="Krulwich T.A."/>
        </authorList>
    </citation>
    <scope>NUCLEOTIDE SEQUENCE [LARGE SCALE GENOMIC DNA]</scope>
    <source>
        <strain evidence="2 4">AV1934</strain>
    </source>
</reference>
<evidence type="ECO:0000256" key="1">
    <source>
        <dbReference type="SAM" id="Phobius"/>
    </source>
</evidence>
<dbReference type="RefSeq" id="WP_003324673.1">
    <property type="nucleotide sequence ID" value="NZ_ALPT02000019.1"/>
</dbReference>
<dbReference type="EMBL" id="JALP01000066">
    <property type="protein sequence ID" value="THG91494.1"/>
    <property type="molecule type" value="Genomic_DNA"/>
</dbReference>